<sequence>MAIQVTTTRTTTSGNSVLATVPLWVIKTVSLIAACVIIFVYVSNAEKIAYHPKTAILFILTAGFLLGWSLRAISGNFFNIVYVNHFYYWILFLLNIIALVLAVIQLANEGNTNWKNSLILLTVSFTATTIASLIVLLFLVGGRYSIVNSNL</sequence>
<proteinExistence type="predicted"/>
<protein>
    <submittedName>
        <fullName evidence="2">MARVEL domain-containing protein</fullName>
    </submittedName>
</protein>
<accession>A0AC35UFG5</accession>
<name>A0AC35UFG5_9BILA</name>
<dbReference type="WBParaSite" id="RSKR_0001037100.1">
    <property type="protein sequence ID" value="RSKR_0001037100.1"/>
    <property type="gene ID" value="RSKR_0001037100"/>
</dbReference>
<reference evidence="2" key="1">
    <citation type="submission" date="2016-11" db="UniProtKB">
        <authorList>
            <consortium name="WormBaseParasite"/>
        </authorList>
    </citation>
    <scope>IDENTIFICATION</scope>
    <source>
        <strain evidence="2">KR3021</strain>
    </source>
</reference>
<dbReference type="Proteomes" id="UP000095286">
    <property type="component" value="Unplaced"/>
</dbReference>
<organism evidence="1 2">
    <name type="scientific">Rhabditophanes sp. KR3021</name>
    <dbReference type="NCBI Taxonomy" id="114890"/>
    <lineage>
        <taxon>Eukaryota</taxon>
        <taxon>Metazoa</taxon>
        <taxon>Ecdysozoa</taxon>
        <taxon>Nematoda</taxon>
        <taxon>Chromadorea</taxon>
        <taxon>Rhabditida</taxon>
        <taxon>Tylenchina</taxon>
        <taxon>Panagrolaimomorpha</taxon>
        <taxon>Strongyloidoidea</taxon>
        <taxon>Alloionematidae</taxon>
        <taxon>Rhabditophanes</taxon>
    </lineage>
</organism>
<evidence type="ECO:0000313" key="1">
    <source>
        <dbReference type="Proteomes" id="UP000095286"/>
    </source>
</evidence>
<evidence type="ECO:0000313" key="2">
    <source>
        <dbReference type="WBParaSite" id="RSKR_0001037100.1"/>
    </source>
</evidence>